<evidence type="ECO:0000256" key="4">
    <source>
        <dbReference type="ARBA" id="ARBA00011903"/>
    </source>
</evidence>
<dbReference type="Proteomes" id="UP000601768">
    <property type="component" value="Unassembled WGS sequence"/>
</dbReference>
<dbReference type="PANTHER" id="PTHR32309:SF13">
    <property type="entry name" value="FERRIC ENTEROBACTIN TRANSPORT PROTEIN FEPE"/>
    <property type="match status" value="1"/>
</dbReference>
<reference evidence="21" key="1">
    <citation type="journal article" date="2018" name="Int. J. Syst. Evol. Microbiol.">
        <title>Neptunicella marina gen. nov., sp. nov., isolated from surface seawater.</title>
        <authorList>
            <person name="Liu X."/>
            <person name="Lai Q."/>
            <person name="Du Y."/>
            <person name="Zhang X."/>
            <person name="Liu Z."/>
            <person name="Sun F."/>
            <person name="Shao Z."/>
        </authorList>
    </citation>
    <scope>NUCLEOTIDE SEQUENCE</scope>
    <source>
        <strain evidence="21">S27-2</strain>
    </source>
</reference>
<name>A0A8J6J0A3_9ALTE</name>
<keyword evidence="22" id="KW-1185">Reference proteome</keyword>
<dbReference type="Pfam" id="PF13614">
    <property type="entry name" value="AAA_31"/>
    <property type="match status" value="1"/>
</dbReference>
<dbReference type="CDD" id="cd05387">
    <property type="entry name" value="BY-kinase"/>
    <property type="match status" value="1"/>
</dbReference>
<keyword evidence="6" id="KW-0997">Cell inner membrane</keyword>
<evidence type="ECO:0000256" key="3">
    <source>
        <dbReference type="ARBA" id="ARBA00008883"/>
    </source>
</evidence>
<dbReference type="InterPro" id="IPR032807">
    <property type="entry name" value="GNVR"/>
</dbReference>
<evidence type="ECO:0000256" key="13">
    <source>
        <dbReference type="ARBA" id="ARBA00023136"/>
    </source>
</evidence>
<dbReference type="SUPFAM" id="SSF52540">
    <property type="entry name" value="P-loop containing nucleoside triphosphate hydrolases"/>
    <property type="match status" value="1"/>
</dbReference>
<dbReference type="AlphaFoldDB" id="A0A8J6J0A3"/>
<evidence type="ECO:0000256" key="6">
    <source>
        <dbReference type="ARBA" id="ARBA00022519"/>
    </source>
</evidence>
<sequence>MAKQLDAHIFKGSTSMSQNDASATETLDVGRYWRAILAAKWRIIGFALLMTIVAGLYVMPMPARYVATSSLLIDAEHAKVLSIQEVYGLNSNSKEYLQTQFEVLKSRKIAQRVIEKLNLVNHPLFNPPAQTGPVQWLRELKSDVTHYLRDAMPALANTTETDAINNQNNTATQSYDSKLDRVIRHFSQNLTISPVKNTQVVNISFESESPQLSATIANTVAEVYIENYLQSKLDVTTQATTWLNGSLEGLRQKLTASEQRLSDFYEREKLVNIDGVEGLTTDEIQGLSKQLLTAQNNVKQQKAIYDKIRDKSGDINGLRQLPEVMNNTSVQNVDRELIRARSKVSELSRIYGPKHPKMIAAQAEITSIEQARNNQIATLIDSISADYLAAYRSALTKVSELKQELEDAKARYRHLSTLETQRVSLQREVDINQQLYNSFFTRLKETSELDGFKTPNARLLDEASAPLTATKPKKALLVLAAAFASVIFGIMVAVFSDAFNRGIRSVEDVENTLGQRLLGLIPLQKYRRSKNLPIRRFFEKKHYQFSEAIRTLRTSIMLLRADKPNKVILVTSSVPREGKTTVAINLAFGMGCMGKVLLVEADLRRPELASQFGLPGFHPGLTNIIAGTHSEDECIVTDEVSGIDLLVAGSATSNPQELLSSVSFKKLIALLSQQYDHIILDTAPTQAVSDAMIASSVCDSLIYVVKADSTSDKVIRSGLSRFLQLGRRIDGVVLNKVDLKKATKMGVFSGFYDQYGYQAASYQMPPAEADSLPQTKAG</sequence>
<gene>
    <name evidence="21" type="ORF">H8B19_17360</name>
</gene>
<keyword evidence="11" id="KW-0067">ATP-binding</keyword>
<dbReference type="InterPro" id="IPR027417">
    <property type="entry name" value="P-loop_NTPase"/>
</dbReference>
<evidence type="ECO:0000256" key="9">
    <source>
        <dbReference type="ARBA" id="ARBA00022741"/>
    </source>
</evidence>
<evidence type="ECO:0000256" key="5">
    <source>
        <dbReference type="ARBA" id="ARBA00022475"/>
    </source>
</evidence>
<dbReference type="InterPro" id="IPR003856">
    <property type="entry name" value="LPS_length_determ_N"/>
</dbReference>
<evidence type="ECO:0000256" key="17">
    <source>
        <dbReference type="SAM" id="Phobius"/>
    </source>
</evidence>
<keyword evidence="8 17" id="KW-0812">Transmembrane</keyword>
<dbReference type="InterPro" id="IPR025669">
    <property type="entry name" value="AAA_dom"/>
</dbReference>
<keyword evidence="16" id="KW-0175">Coiled coil</keyword>
<keyword evidence="5" id="KW-1003">Cell membrane</keyword>
<dbReference type="NCBIfam" id="TIGR01007">
    <property type="entry name" value="eps_fam"/>
    <property type="match status" value="1"/>
</dbReference>
<evidence type="ECO:0000256" key="1">
    <source>
        <dbReference type="ARBA" id="ARBA00004429"/>
    </source>
</evidence>
<comment type="similarity">
    <text evidence="3">Belongs to the etk/wzc family.</text>
</comment>
<evidence type="ECO:0000256" key="12">
    <source>
        <dbReference type="ARBA" id="ARBA00022989"/>
    </source>
</evidence>
<dbReference type="EC" id="2.7.10.2" evidence="4"/>
<proteinExistence type="inferred from homology"/>
<evidence type="ECO:0000256" key="10">
    <source>
        <dbReference type="ARBA" id="ARBA00022777"/>
    </source>
</evidence>
<feature type="domain" description="AAA" evidence="19">
    <location>
        <begin position="578"/>
        <end position="711"/>
    </location>
</feature>
<keyword evidence="10" id="KW-0418">Kinase</keyword>
<dbReference type="GO" id="GO:0004715">
    <property type="term" value="F:non-membrane spanning protein tyrosine kinase activity"/>
    <property type="evidence" value="ECO:0007669"/>
    <property type="project" value="UniProtKB-EC"/>
</dbReference>
<organism evidence="21 22">
    <name type="scientific">Neptunicella marina</name>
    <dbReference type="NCBI Taxonomy" id="2125989"/>
    <lineage>
        <taxon>Bacteria</taxon>
        <taxon>Pseudomonadati</taxon>
        <taxon>Pseudomonadota</taxon>
        <taxon>Gammaproteobacteria</taxon>
        <taxon>Alteromonadales</taxon>
        <taxon>Alteromonadaceae</taxon>
        <taxon>Neptunicella</taxon>
    </lineage>
</organism>
<dbReference type="InterPro" id="IPR050445">
    <property type="entry name" value="Bact_polysacc_biosynth/exp"/>
</dbReference>
<comment type="similarity">
    <text evidence="2">Belongs to the CpsD/CapB family.</text>
</comment>
<reference evidence="21" key="2">
    <citation type="submission" date="2020-08" db="EMBL/GenBank/DDBJ databases">
        <authorList>
            <person name="Lai Q."/>
        </authorList>
    </citation>
    <scope>NUCLEOTIDE SEQUENCE</scope>
    <source>
        <strain evidence="21">S27-2</strain>
    </source>
</reference>
<feature type="coiled-coil region" evidence="16">
    <location>
        <begin position="388"/>
        <end position="418"/>
    </location>
</feature>
<keyword evidence="14" id="KW-0829">Tyrosine-protein kinase</keyword>
<evidence type="ECO:0000259" key="20">
    <source>
        <dbReference type="Pfam" id="PF13807"/>
    </source>
</evidence>
<evidence type="ECO:0000256" key="8">
    <source>
        <dbReference type="ARBA" id="ARBA00022692"/>
    </source>
</evidence>
<evidence type="ECO:0000313" key="21">
    <source>
        <dbReference type="EMBL" id="MBC3767651.1"/>
    </source>
</evidence>
<dbReference type="InterPro" id="IPR005702">
    <property type="entry name" value="Wzc-like_C"/>
</dbReference>
<feature type="transmembrane region" description="Helical" evidence="17">
    <location>
        <begin position="475"/>
        <end position="495"/>
    </location>
</feature>
<dbReference type="EMBL" id="JACNEP010000022">
    <property type="protein sequence ID" value="MBC3767651.1"/>
    <property type="molecule type" value="Genomic_DNA"/>
</dbReference>
<keyword evidence="9" id="KW-0547">Nucleotide-binding</keyword>
<evidence type="ECO:0000259" key="18">
    <source>
        <dbReference type="Pfam" id="PF02706"/>
    </source>
</evidence>
<dbReference type="Pfam" id="PF02706">
    <property type="entry name" value="Wzz"/>
    <property type="match status" value="1"/>
</dbReference>
<dbReference type="Gene3D" id="3.40.50.300">
    <property type="entry name" value="P-loop containing nucleotide triphosphate hydrolases"/>
    <property type="match status" value="1"/>
</dbReference>
<keyword evidence="13 17" id="KW-0472">Membrane</keyword>
<dbReference type="Pfam" id="PF13807">
    <property type="entry name" value="GNVR"/>
    <property type="match status" value="1"/>
</dbReference>
<protein>
    <recommendedName>
        <fullName evidence="4">non-specific protein-tyrosine kinase</fullName>
        <ecNumber evidence="4">2.7.10.2</ecNumber>
    </recommendedName>
</protein>
<evidence type="ECO:0000313" key="22">
    <source>
        <dbReference type="Proteomes" id="UP000601768"/>
    </source>
</evidence>
<evidence type="ECO:0000256" key="7">
    <source>
        <dbReference type="ARBA" id="ARBA00022679"/>
    </source>
</evidence>
<keyword evidence="12 17" id="KW-1133">Transmembrane helix</keyword>
<dbReference type="GO" id="GO:0005886">
    <property type="term" value="C:plasma membrane"/>
    <property type="evidence" value="ECO:0007669"/>
    <property type="project" value="UniProtKB-SubCell"/>
</dbReference>
<feature type="domain" description="Polysaccharide chain length determinant N-terminal" evidence="18">
    <location>
        <begin position="25"/>
        <end position="117"/>
    </location>
</feature>
<evidence type="ECO:0000256" key="15">
    <source>
        <dbReference type="ARBA" id="ARBA00051245"/>
    </source>
</evidence>
<comment type="catalytic activity">
    <reaction evidence="15">
        <text>L-tyrosyl-[protein] + ATP = O-phospho-L-tyrosyl-[protein] + ADP + H(+)</text>
        <dbReference type="Rhea" id="RHEA:10596"/>
        <dbReference type="Rhea" id="RHEA-COMP:10136"/>
        <dbReference type="Rhea" id="RHEA-COMP:20101"/>
        <dbReference type="ChEBI" id="CHEBI:15378"/>
        <dbReference type="ChEBI" id="CHEBI:30616"/>
        <dbReference type="ChEBI" id="CHEBI:46858"/>
        <dbReference type="ChEBI" id="CHEBI:61978"/>
        <dbReference type="ChEBI" id="CHEBI:456216"/>
        <dbReference type="EC" id="2.7.10.2"/>
    </reaction>
</comment>
<evidence type="ECO:0000256" key="16">
    <source>
        <dbReference type="SAM" id="Coils"/>
    </source>
</evidence>
<evidence type="ECO:0000259" key="19">
    <source>
        <dbReference type="Pfam" id="PF13614"/>
    </source>
</evidence>
<dbReference type="GO" id="GO:0005524">
    <property type="term" value="F:ATP binding"/>
    <property type="evidence" value="ECO:0007669"/>
    <property type="project" value="UniProtKB-KW"/>
</dbReference>
<evidence type="ECO:0000256" key="2">
    <source>
        <dbReference type="ARBA" id="ARBA00007316"/>
    </source>
</evidence>
<feature type="domain" description="Tyrosine-protein kinase G-rich" evidence="20">
    <location>
        <begin position="419"/>
        <end position="495"/>
    </location>
</feature>
<feature type="transmembrane region" description="Helical" evidence="17">
    <location>
        <begin position="41"/>
        <end position="59"/>
    </location>
</feature>
<evidence type="ECO:0000256" key="14">
    <source>
        <dbReference type="ARBA" id="ARBA00023137"/>
    </source>
</evidence>
<accession>A0A8J6J0A3</accession>
<comment type="caution">
    <text evidence="21">The sequence shown here is derived from an EMBL/GenBank/DDBJ whole genome shotgun (WGS) entry which is preliminary data.</text>
</comment>
<keyword evidence="7 21" id="KW-0808">Transferase</keyword>
<dbReference type="PANTHER" id="PTHR32309">
    <property type="entry name" value="TYROSINE-PROTEIN KINASE"/>
    <property type="match status" value="1"/>
</dbReference>
<comment type="subcellular location">
    <subcellularLocation>
        <location evidence="1">Cell inner membrane</location>
        <topology evidence="1">Multi-pass membrane protein</topology>
    </subcellularLocation>
</comment>
<evidence type="ECO:0000256" key="11">
    <source>
        <dbReference type="ARBA" id="ARBA00022840"/>
    </source>
</evidence>